<evidence type="ECO:0000313" key="3">
    <source>
        <dbReference type="EMBL" id="CUA66858.1"/>
    </source>
</evidence>
<keyword evidence="2" id="KW-1133">Transmembrane helix</keyword>
<feature type="transmembrane region" description="Helical" evidence="2">
    <location>
        <begin position="119"/>
        <end position="142"/>
    </location>
</feature>
<dbReference type="AlphaFoldDB" id="A0A0K6FL37"/>
<proteinExistence type="predicted"/>
<name>A0A0K6FL37_9AGAM</name>
<accession>A0A0K6FL37</accession>
<evidence type="ECO:0000256" key="1">
    <source>
        <dbReference type="SAM" id="MobiDB-lite"/>
    </source>
</evidence>
<dbReference type="Proteomes" id="UP000044841">
    <property type="component" value="Unassembled WGS sequence"/>
</dbReference>
<sequence length="560" mass="60390">MSLLLYATPSFLFVTICPATIVLFTLRRVSGSSNSSSSIKTTDFYATLLFGIFMTIAGVFGLVAESLASSDSRWWASAAFAMQALGILIAQLAVIQLLTPDYLFNLLLIDSSTHMLPSWRIYTLIIISLLASIISIISAFVVPHAPNLPSSIATLVSLSLPIPFLFSLARLVTFVQSGACVGPSATTHTEQNSKCTDLEFSATSDPSSTTPRYHRVWGGAFALQTIAVASVAGQVAEGALGYRVPILRLLSALGLITWGGGVMIIHFVIIYDPTHRCPLPSSAISKPPHDLERASNQPSEDFMNLKDPFASPTQAGFPLQPSPPRNAPRRKPRRRASEPLRLKRFGSFAVLTEDVKEKQAGTEEDQHTQFLEELVRHAWFSAGHTDSDSMRNNAHERGETPSTPAQVKGDVFTSVSPGLSGNSTPIGKKELPGGPEEVSPSILKLHTFRPVTPPRPAYPSPWTSHRRLDFPEPPTSFPLSSPSLVASACSLPSVYPSAYMAPPSPGSSESGSSFISPPPTPTPGPLRRYSRQNALALAPIKPRASLGSPSQYRRTVGPRR</sequence>
<gene>
    <name evidence="3" type="ORF">RSOLAG22IIIB_00307</name>
</gene>
<feature type="region of interest" description="Disordered" evidence="1">
    <location>
        <begin position="501"/>
        <end position="560"/>
    </location>
</feature>
<feature type="compositionally biased region" description="Low complexity" evidence="1">
    <location>
        <begin position="506"/>
        <end position="515"/>
    </location>
</feature>
<organism evidence="3 4">
    <name type="scientific">Rhizoctonia solani</name>
    <dbReference type="NCBI Taxonomy" id="456999"/>
    <lineage>
        <taxon>Eukaryota</taxon>
        <taxon>Fungi</taxon>
        <taxon>Dikarya</taxon>
        <taxon>Basidiomycota</taxon>
        <taxon>Agaricomycotina</taxon>
        <taxon>Agaricomycetes</taxon>
        <taxon>Cantharellales</taxon>
        <taxon>Ceratobasidiaceae</taxon>
        <taxon>Rhizoctonia</taxon>
    </lineage>
</organism>
<keyword evidence="4" id="KW-1185">Reference proteome</keyword>
<protein>
    <submittedName>
        <fullName evidence="3">Uncharacterized protein</fullName>
    </submittedName>
</protein>
<feature type="transmembrane region" description="Helical" evidence="2">
    <location>
        <begin position="74"/>
        <end position="98"/>
    </location>
</feature>
<feature type="region of interest" description="Disordered" evidence="1">
    <location>
        <begin position="281"/>
        <end position="339"/>
    </location>
</feature>
<reference evidence="3 4" key="1">
    <citation type="submission" date="2015-07" db="EMBL/GenBank/DDBJ databases">
        <authorList>
            <person name="Noorani M."/>
        </authorList>
    </citation>
    <scope>NUCLEOTIDE SEQUENCE [LARGE SCALE GENOMIC DNA]</scope>
    <source>
        <strain evidence="3">BBA 69670</strain>
    </source>
</reference>
<dbReference type="EMBL" id="CYGV01000001">
    <property type="protein sequence ID" value="CUA66858.1"/>
    <property type="molecule type" value="Genomic_DNA"/>
</dbReference>
<evidence type="ECO:0000256" key="2">
    <source>
        <dbReference type="SAM" id="Phobius"/>
    </source>
</evidence>
<feature type="compositionally biased region" description="Basic and acidic residues" evidence="1">
    <location>
        <begin position="385"/>
        <end position="399"/>
    </location>
</feature>
<feature type="compositionally biased region" description="Polar residues" evidence="1">
    <location>
        <begin position="413"/>
        <end position="425"/>
    </location>
</feature>
<feature type="transmembrane region" description="Helical" evidence="2">
    <location>
        <begin position="249"/>
        <end position="271"/>
    </location>
</feature>
<feature type="region of interest" description="Disordered" evidence="1">
    <location>
        <begin position="385"/>
        <end position="437"/>
    </location>
</feature>
<feature type="transmembrane region" description="Helical" evidence="2">
    <location>
        <begin position="47"/>
        <end position="68"/>
    </location>
</feature>
<feature type="transmembrane region" description="Helical" evidence="2">
    <location>
        <begin position="6"/>
        <end position="26"/>
    </location>
</feature>
<keyword evidence="2" id="KW-0812">Transmembrane</keyword>
<keyword evidence="2" id="KW-0472">Membrane</keyword>
<feature type="transmembrane region" description="Helical" evidence="2">
    <location>
        <begin position="148"/>
        <end position="169"/>
    </location>
</feature>
<evidence type="ECO:0000313" key="4">
    <source>
        <dbReference type="Proteomes" id="UP000044841"/>
    </source>
</evidence>